<evidence type="ECO:0000256" key="7">
    <source>
        <dbReference type="SAM" id="Phobius"/>
    </source>
</evidence>
<organism evidence="8 9">
    <name type="scientific">Cognatiyoonia koreensis</name>
    <dbReference type="NCBI Taxonomy" id="364200"/>
    <lineage>
        <taxon>Bacteria</taxon>
        <taxon>Pseudomonadati</taxon>
        <taxon>Pseudomonadota</taxon>
        <taxon>Alphaproteobacteria</taxon>
        <taxon>Rhodobacterales</taxon>
        <taxon>Paracoccaceae</taxon>
        <taxon>Cognatiyoonia</taxon>
    </lineage>
</organism>
<dbReference type="Pfam" id="PF03994">
    <property type="entry name" value="DUF350"/>
    <property type="match status" value="1"/>
</dbReference>
<evidence type="ECO:0000256" key="6">
    <source>
        <dbReference type="ARBA" id="ARBA00023136"/>
    </source>
</evidence>
<keyword evidence="9" id="KW-1185">Reference proteome</keyword>
<name>A0A1I0RB29_9RHOB</name>
<keyword evidence="4 7" id="KW-0812">Transmembrane</keyword>
<dbReference type="InterPro" id="IPR007140">
    <property type="entry name" value="DUF350"/>
</dbReference>
<dbReference type="EMBL" id="FOIZ01000002">
    <property type="protein sequence ID" value="SEW38003.1"/>
    <property type="molecule type" value="Genomic_DNA"/>
</dbReference>
<dbReference type="RefSeq" id="WP_242650555.1">
    <property type="nucleotide sequence ID" value="NZ_FOIZ01000002.1"/>
</dbReference>
<evidence type="ECO:0000256" key="4">
    <source>
        <dbReference type="ARBA" id="ARBA00022692"/>
    </source>
</evidence>
<comment type="subcellular location">
    <subcellularLocation>
        <location evidence="1">Cell membrane</location>
        <topology evidence="1">Multi-pass membrane protein</topology>
    </subcellularLocation>
</comment>
<proteinExistence type="inferred from homology"/>
<keyword evidence="5 7" id="KW-1133">Transmembrane helix</keyword>
<keyword evidence="6 7" id="KW-0472">Membrane</keyword>
<evidence type="ECO:0000256" key="2">
    <source>
        <dbReference type="ARBA" id="ARBA00005779"/>
    </source>
</evidence>
<evidence type="ECO:0000313" key="9">
    <source>
        <dbReference type="Proteomes" id="UP000199167"/>
    </source>
</evidence>
<feature type="transmembrane region" description="Helical" evidence="7">
    <location>
        <begin position="12"/>
        <end position="33"/>
    </location>
</feature>
<evidence type="ECO:0000256" key="5">
    <source>
        <dbReference type="ARBA" id="ARBA00022989"/>
    </source>
</evidence>
<reference evidence="8 9" key="1">
    <citation type="submission" date="2016-10" db="EMBL/GenBank/DDBJ databases">
        <authorList>
            <person name="de Groot N.N."/>
        </authorList>
    </citation>
    <scope>NUCLEOTIDE SEQUENCE [LARGE SCALE GENOMIC DNA]</scope>
    <source>
        <strain evidence="8 9">DSM 17925</strain>
    </source>
</reference>
<dbReference type="STRING" id="364200.SAMN04488515_2421"/>
<feature type="transmembrane region" description="Helical" evidence="7">
    <location>
        <begin position="53"/>
        <end position="73"/>
    </location>
</feature>
<sequence length="74" mass="8047">MELFAAVQIAEIVSTIVFSILGILILGFCWWLITKLSPFPIIKEIETDQNTSLAILIGSVFIALSIIIAAVILS</sequence>
<accession>A0A1I0RB29</accession>
<protein>
    <recommendedName>
        <fullName evidence="10">DUF350 domain-containing protein</fullName>
    </recommendedName>
</protein>
<dbReference type="AlphaFoldDB" id="A0A1I0RB29"/>
<evidence type="ECO:0000313" key="8">
    <source>
        <dbReference type="EMBL" id="SEW38003.1"/>
    </source>
</evidence>
<gene>
    <name evidence="8" type="ORF">SAMN04488515_2421</name>
</gene>
<evidence type="ECO:0008006" key="10">
    <source>
        <dbReference type="Google" id="ProtNLM"/>
    </source>
</evidence>
<evidence type="ECO:0000256" key="3">
    <source>
        <dbReference type="ARBA" id="ARBA00022475"/>
    </source>
</evidence>
<keyword evidence="3" id="KW-1003">Cell membrane</keyword>
<comment type="similarity">
    <text evidence="2">Belongs to the UPF0719 family.</text>
</comment>
<dbReference type="Proteomes" id="UP000199167">
    <property type="component" value="Unassembled WGS sequence"/>
</dbReference>
<evidence type="ECO:0000256" key="1">
    <source>
        <dbReference type="ARBA" id="ARBA00004651"/>
    </source>
</evidence>
<dbReference type="GO" id="GO:0005886">
    <property type="term" value="C:plasma membrane"/>
    <property type="evidence" value="ECO:0007669"/>
    <property type="project" value="UniProtKB-SubCell"/>
</dbReference>